<dbReference type="InterPro" id="IPR000719">
    <property type="entry name" value="Prot_kinase_dom"/>
</dbReference>
<dbReference type="SMART" id="SM00220">
    <property type="entry name" value="S_TKc"/>
    <property type="match status" value="1"/>
</dbReference>
<keyword evidence="3" id="KW-0808">Transferase</keyword>
<proteinExistence type="predicted"/>
<dbReference type="PANTHER" id="PTHR35391:SF7">
    <property type="entry name" value="C2H2-TYPE DOMAIN-CONTAINING PROTEIN"/>
    <property type="match status" value="1"/>
</dbReference>
<feature type="region of interest" description="Disordered" evidence="1">
    <location>
        <begin position="482"/>
        <end position="517"/>
    </location>
</feature>
<feature type="domain" description="Protein kinase" evidence="2">
    <location>
        <begin position="665"/>
        <end position="1034"/>
    </location>
</feature>
<feature type="region of interest" description="Disordered" evidence="1">
    <location>
        <begin position="555"/>
        <end position="581"/>
    </location>
</feature>
<dbReference type="Pfam" id="PF00069">
    <property type="entry name" value="Pkinase"/>
    <property type="match status" value="1"/>
</dbReference>
<evidence type="ECO:0000313" key="4">
    <source>
        <dbReference type="Proteomes" id="UP000532311"/>
    </source>
</evidence>
<reference evidence="3 4" key="1">
    <citation type="submission" date="2020-05" db="EMBL/GenBank/DDBJ databases">
        <title>Identification and distribution of gene clusters putatively required for synthesis of sphingolipid metabolism inhibitors in phylogenetically diverse species of the filamentous fungus Fusarium.</title>
        <authorList>
            <person name="Kim H.-S."/>
            <person name="Busman M."/>
            <person name="Brown D.W."/>
            <person name="Divon H."/>
            <person name="Uhlig S."/>
            <person name="Proctor R.H."/>
        </authorList>
    </citation>
    <scope>NUCLEOTIDE SEQUENCE [LARGE SCALE GENOMIC DNA]</scope>
    <source>
        <strain evidence="3 4">NRRL 26131</strain>
    </source>
</reference>
<organism evidence="3 4">
    <name type="scientific">Fusarium globosum</name>
    <dbReference type="NCBI Taxonomy" id="78864"/>
    <lineage>
        <taxon>Eukaryota</taxon>
        <taxon>Fungi</taxon>
        <taxon>Dikarya</taxon>
        <taxon>Ascomycota</taxon>
        <taxon>Pezizomycotina</taxon>
        <taxon>Sordariomycetes</taxon>
        <taxon>Hypocreomycetidae</taxon>
        <taxon>Hypocreales</taxon>
        <taxon>Nectriaceae</taxon>
        <taxon>Fusarium</taxon>
        <taxon>Fusarium fujikuroi species complex</taxon>
    </lineage>
</organism>
<dbReference type="PANTHER" id="PTHR35391">
    <property type="entry name" value="C2H2-TYPE DOMAIN-CONTAINING PROTEIN-RELATED"/>
    <property type="match status" value="1"/>
</dbReference>
<dbReference type="Proteomes" id="UP000532311">
    <property type="component" value="Unassembled WGS sequence"/>
</dbReference>
<name>A0A8H6DEN6_9HYPO</name>
<evidence type="ECO:0000259" key="2">
    <source>
        <dbReference type="PROSITE" id="PS50011"/>
    </source>
</evidence>
<dbReference type="PROSITE" id="PS50011">
    <property type="entry name" value="PROTEIN_KINASE_DOM"/>
    <property type="match status" value="1"/>
</dbReference>
<dbReference type="InterPro" id="IPR011009">
    <property type="entry name" value="Kinase-like_dom_sf"/>
</dbReference>
<feature type="compositionally biased region" description="Basic and acidic residues" evidence="1">
    <location>
        <begin position="501"/>
        <end position="514"/>
    </location>
</feature>
<dbReference type="EMBL" id="JAAQPF010000144">
    <property type="protein sequence ID" value="KAF5713745.1"/>
    <property type="molecule type" value="Genomic_DNA"/>
</dbReference>
<dbReference type="Gene3D" id="1.10.510.10">
    <property type="entry name" value="Transferase(Phosphotransferase) domain 1"/>
    <property type="match status" value="1"/>
</dbReference>
<sequence length="1297" mass="148194">MEELNIYEAKQRCFNLISHCKDHGSPKFAADVHGLEQTLLFWAKHSSVDSRVGMSLDDRLEAHQDLRATFVGLLKIIETRMQEDDQIHPSAPETATTHDFDLDEDLDPEELLIVQKWKRYNGNAWESIGAAVDLLLELTAMVRKSTVSAGDSSLHATFQRTDDYFSDYAKTLTRRWFQDARKSLTDQLGEAIFIRRRHILYRMKHEEKIIYPRSGAGTSTSIKSTEPVTVQAVTAGVFPETKPRPTTTTSVLGALAPSSTNVSEFQRERFKRQQGRHGALSGISEGSISTTETSFSYMYPEPPKLGNERYTTCPYCLMILNSNDLNEGAWRKHLHGDLRPYVCISEKCQSPMRLFASSDKWLNHMEEFHGEDWVQKVHMTTWYCDRDHEIVEFRSEDDFKIHLAAEHESLSDALKGAVVQRNWGIGYREQYVCPLCESMPTEIHPRLNPGDKASLLMKHIGNHLKALSLFSLPSLEIGPAEAIGQPSSSAQLPTDYGTRAKSHEDVQPERRPLDDTESILTFDEDPYKHQEGTEFENVILKENAFDDEWGFAQPEQKAMKNDDSAQTSSTGEFDEKEETELSLTNPAQRDRLVTMTELLEIEFRQWVVNNARIGINGLYQDKKYVSGTQLENYWSPTTLYEIISSIDPPLAVPVDTIRQMYLRIFSILVFVGRSENISLFSERGINDSNLPLGPNHLLPELYGYLDEFLDQQWQFCPWAFPKLESDEQQLPTRQILPIRFLGLLTRRGWSSQGARIHEVVFKIYKGVDTKQLYSREAEVYTRLRRFNDISITKCYGCFEYLDTNKRIIILEYSREGSLLDFFKKTPPHNASNIELLWERLLDLLDGLCALHNPDTYDSRFFCWIHNNIQPANILVFQGESKFTYDVSFKLADFGLAEIVTTNGGKSFNVPIAAPESYEIRPRLDPIADLWSLGAVYSDFLAWSIGGRECQERYRMKRQDAITKLPRILGASFNACFHDGRKILPEVGEFHEGILRDKVDGDLVSACMSEFILKFMMVEPASRLMAMEAKFHAIKMINDAKSGSMTKQPTTPVIPHPVSSRLSSYSDERKVSVWEVYETLKTKSKWKIFMRPQSQPSDVGMSLPGMQNARNQINRHGGRYQVLVIDDYESMREHKRKAAETARVVSYSVKVSDKDSIDLYFASDSCNPQKCQKSSDVEAKINNKATANGMKPTSIYIFTDGIWGPEHNTGVEEVIHESIQLLIEKKAKPADLMFQFIQFGRDPQGSKRLKLLDDDWKSMYRGVEYDIVDTKHCDDHVPEIIIGSISKYNDDGDQGKSK</sequence>
<evidence type="ECO:0000313" key="3">
    <source>
        <dbReference type="EMBL" id="KAF5713745.1"/>
    </source>
</evidence>
<accession>A0A8H6DEN6</accession>
<protein>
    <submittedName>
        <fullName evidence="3">Serine threonine kinase</fullName>
    </submittedName>
</protein>
<dbReference type="SUPFAM" id="SSF56112">
    <property type="entry name" value="Protein kinase-like (PK-like)"/>
    <property type="match status" value="1"/>
</dbReference>
<evidence type="ECO:0000256" key="1">
    <source>
        <dbReference type="SAM" id="MobiDB-lite"/>
    </source>
</evidence>
<gene>
    <name evidence="3" type="ORF">FGLOB1_3831</name>
</gene>
<comment type="caution">
    <text evidence="3">The sequence shown here is derived from an EMBL/GenBank/DDBJ whole genome shotgun (WGS) entry which is preliminary data.</text>
</comment>
<keyword evidence="3" id="KW-0418">Kinase</keyword>
<keyword evidence="4" id="KW-1185">Reference proteome</keyword>
<dbReference type="GO" id="GO:0005524">
    <property type="term" value="F:ATP binding"/>
    <property type="evidence" value="ECO:0007669"/>
    <property type="project" value="InterPro"/>
</dbReference>
<dbReference type="GO" id="GO:0004672">
    <property type="term" value="F:protein kinase activity"/>
    <property type="evidence" value="ECO:0007669"/>
    <property type="project" value="InterPro"/>
</dbReference>